<keyword evidence="2" id="KW-1185">Reference proteome</keyword>
<proteinExistence type="predicted"/>
<sequence length="187" mass="19546">MIRGTFVALIDEVLDGLGDPGLEQIAAMLGTGRDKAREVIEAASGVVVGGLADNAEHPEGAEALRGALDEHADADPFNSDVASLTRDGLGILTHVLGGQGVEEAAWGVARLAGVDAGPVMKLLPLIAPMVMSLLAEHAARDRLDAAEVAARLERERAALPRDLDEVLIAVFDGPVWQQAHGAQNPDW</sequence>
<dbReference type="AlphaFoldDB" id="A0A1H7Z660"/>
<organism evidence="1 2">
    <name type="scientific">Nonomuraea pusilla</name>
    <dbReference type="NCBI Taxonomy" id="46177"/>
    <lineage>
        <taxon>Bacteria</taxon>
        <taxon>Bacillati</taxon>
        <taxon>Actinomycetota</taxon>
        <taxon>Actinomycetes</taxon>
        <taxon>Streptosporangiales</taxon>
        <taxon>Streptosporangiaceae</taxon>
        <taxon>Nonomuraea</taxon>
    </lineage>
</organism>
<name>A0A1H7Z660_9ACTN</name>
<accession>A0A1H7Z660</accession>
<protein>
    <recommendedName>
        <fullName evidence="3">DUF937 domain-containing protein</fullName>
    </recommendedName>
</protein>
<dbReference type="OrthoDB" id="3524762at2"/>
<dbReference type="Proteomes" id="UP000198953">
    <property type="component" value="Unassembled WGS sequence"/>
</dbReference>
<dbReference type="InterPro" id="IPR009282">
    <property type="entry name" value="DUF937"/>
</dbReference>
<dbReference type="Pfam" id="PF06078">
    <property type="entry name" value="DUF937"/>
    <property type="match status" value="1"/>
</dbReference>
<evidence type="ECO:0000313" key="2">
    <source>
        <dbReference type="Proteomes" id="UP000198953"/>
    </source>
</evidence>
<evidence type="ECO:0000313" key="1">
    <source>
        <dbReference type="EMBL" id="SEM53681.1"/>
    </source>
</evidence>
<dbReference type="STRING" id="46177.SAMN05660976_05412"/>
<evidence type="ECO:0008006" key="3">
    <source>
        <dbReference type="Google" id="ProtNLM"/>
    </source>
</evidence>
<reference evidence="1 2" key="1">
    <citation type="submission" date="2016-10" db="EMBL/GenBank/DDBJ databases">
        <authorList>
            <person name="de Groot N.N."/>
        </authorList>
    </citation>
    <scope>NUCLEOTIDE SEQUENCE [LARGE SCALE GENOMIC DNA]</scope>
    <source>
        <strain evidence="1 2">DSM 43357</strain>
    </source>
</reference>
<gene>
    <name evidence="1" type="ORF">SAMN05660976_05412</name>
</gene>
<dbReference type="EMBL" id="FOBF01000014">
    <property type="protein sequence ID" value="SEM53681.1"/>
    <property type="molecule type" value="Genomic_DNA"/>
</dbReference>